<gene>
    <name evidence="1" type="ORF">VSR73_38425</name>
</gene>
<sequence length="91" mass="9956">GQALLRDLELDPVQLDTLLLVVDGIAYGKLRAVGEILLRLGGAWRAAGLLKALPAALGDWAYDGVARNRYAIFGRRETCWLPPPDMADRLI</sequence>
<dbReference type="Proteomes" id="UP001489897">
    <property type="component" value="Unassembled WGS sequence"/>
</dbReference>
<protein>
    <submittedName>
        <fullName evidence="1">DCC1-like thiol-disulfide oxidoreductase family protein</fullName>
    </submittedName>
</protein>
<dbReference type="Pfam" id="PF04134">
    <property type="entry name" value="DCC1-like"/>
    <property type="match status" value="1"/>
</dbReference>
<proteinExistence type="predicted"/>
<comment type="caution">
    <text evidence="1">The sequence shown here is derived from an EMBL/GenBank/DDBJ whole genome shotgun (WGS) entry which is preliminary data.</text>
</comment>
<reference evidence="1 2" key="1">
    <citation type="submission" date="2024-01" db="EMBL/GenBank/DDBJ databases">
        <title>The diversity of rhizobia nodulating Mimosa spp. in eleven states of Brazil covering several biomes is determined by host plant, location, and edaphic factors.</title>
        <authorList>
            <person name="Rouws L."/>
            <person name="Barauna A."/>
            <person name="Beukes C."/>
            <person name="De Faria S.M."/>
            <person name="Gross E."/>
            <person name="Dos Reis Junior F.B."/>
            <person name="Simon M."/>
            <person name="Maluk M."/>
            <person name="Odee D.W."/>
            <person name="Kenicer G."/>
            <person name="Young J.P.W."/>
            <person name="Reis V.M."/>
            <person name="Zilli J."/>
            <person name="James E.K."/>
        </authorList>
    </citation>
    <scope>NUCLEOTIDE SEQUENCE [LARGE SCALE GENOMIC DNA]</scope>
    <source>
        <strain evidence="1 2">JPY167</strain>
    </source>
</reference>
<name>A0ABU9S3A7_9BURK</name>
<feature type="non-terminal residue" evidence="1">
    <location>
        <position position="1"/>
    </location>
</feature>
<dbReference type="RefSeq" id="WP_342950356.1">
    <property type="nucleotide sequence ID" value="NZ_JAYMRV010000044.1"/>
</dbReference>
<keyword evidence="2" id="KW-1185">Reference proteome</keyword>
<organism evidence="1 2">
    <name type="scientific">Paraburkholderia ferrariae</name>
    <dbReference type="NCBI Taxonomy" id="386056"/>
    <lineage>
        <taxon>Bacteria</taxon>
        <taxon>Pseudomonadati</taxon>
        <taxon>Pseudomonadota</taxon>
        <taxon>Betaproteobacteria</taxon>
        <taxon>Burkholderiales</taxon>
        <taxon>Burkholderiaceae</taxon>
        <taxon>Paraburkholderia</taxon>
    </lineage>
</organism>
<dbReference type="InterPro" id="IPR007263">
    <property type="entry name" value="DCC1-like"/>
</dbReference>
<dbReference type="EMBL" id="JAYMRV010000044">
    <property type="protein sequence ID" value="MEM5426805.1"/>
    <property type="molecule type" value="Genomic_DNA"/>
</dbReference>
<accession>A0ABU9S3A7</accession>
<evidence type="ECO:0000313" key="1">
    <source>
        <dbReference type="EMBL" id="MEM5426805.1"/>
    </source>
</evidence>
<evidence type="ECO:0000313" key="2">
    <source>
        <dbReference type="Proteomes" id="UP001489897"/>
    </source>
</evidence>